<gene>
    <name evidence="2" type="ORF">R2D22_06655</name>
</gene>
<evidence type="ECO:0008006" key="4">
    <source>
        <dbReference type="Google" id="ProtNLM"/>
    </source>
</evidence>
<feature type="transmembrane region" description="Helical" evidence="1">
    <location>
        <begin position="48"/>
        <end position="68"/>
    </location>
</feature>
<keyword evidence="3" id="KW-1185">Reference proteome</keyword>
<reference evidence="2 3" key="1">
    <citation type="submission" date="2023-10" db="EMBL/GenBank/DDBJ databases">
        <title>The genome sequence of Streptomyces sp. HUAS YS2.</title>
        <authorList>
            <person name="Mo P."/>
        </authorList>
    </citation>
    <scope>NUCLEOTIDE SEQUENCE [LARGE SCALE GENOMIC DNA]</scope>
    <source>
        <strain evidence="2 3">HUAS YS2</strain>
    </source>
</reference>
<dbReference type="EMBL" id="CP137573">
    <property type="protein sequence ID" value="WOX21084.1"/>
    <property type="molecule type" value="Genomic_DNA"/>
</dbReference>
<dbReference type="Proteomes" id="UP001301731">
    <property type="component" value="Chromosome"/>
</dbReference>
<feature type="transmembrane region" description="Helical" evidence="1">
    <location>
        <begin position="6"/>
        <end position="27"/>
    </location>
</feature>
<feature type="transmembrane region" description="Helical" evidence="1">
    <location>
        <begin position="114"/>
        <end position="136"/>
    </location>
</feature>
<keyword evidence="1" id="KW-0472">Membrane</keyword>
<keyword evidence="1" id="KW-0812">Transmembrane</keyword>
<evidence type="ECO:0000256" key="1">
    <source>
        <dbReference type="SAM" id="Phobius"/>
    </source>
</evidence>
<evidence type="ECO:0000313" key="3">
    <source>
        <dbReference type="Proteomes" id="UP001301731"/>
    </source>
</evidence>
<feature type="transmembrane region" description="Helical" evidence="1">
    <location>
        <begin position="74"/>
        <end position="93"/>
    </location>
</feature>
<sequence>MHTDAALVLFSAGVLLLAAMLLGVWKWRAMVASPDGRAHRYVDVAHQAALMYTFATTLIAGLVQFSAWPLAVNLSAATVVVFLFSGAIARYTWLGLRKETVNQMRAAPRGTNNVMYVLAVGEIGGVGVLLAGFAAAQL</sequence>
<name>A0ABZ0LNN1_9ACTN</name>
<organism evidence="2 3">
    <name type="scientific">Streptomyces solicathayae</name>
    <dbReference type="NCBI Taxonomy" id="3081768"/>
    <lineage>
        <taxon>Bacteria</taxon>
        <taxon>Bacillati</taxon>
        <taxon>Actinomycetota</taxon>
        <taxon>Actinomycetes</taxon>
        <taxon>Kitasatosporales</taxon>
        <taxon>Streptomycetaceae</taxon>
        <taxon>Streptomyces</taxon>
    </lineage>
</organism>
<proteinExistence type="predicted"/>
<evidence type="ECO:0000313" key="2">
    <source>
        <dbReference type="EMBL" id="WOX21084.1"/>
    </source>
</evidence>
<keyword evidence="1" id="KW-1133">Transmembrane helix</keyword>
<accession>A0ABZ0LNN1</accession>
<protein>
    <recommendedName>
        <fullName evidence="4">Integral membrane protein</fullName>
    </recommendedName>
</protein>
<dbReference type="RefSeq" id="WP_318101890.1">
    <property type="nucleotide sequence ID" value="NZ_CP137573.1"/>
</dbReference>